<dbReference type="InterPro" id="IPR036388">
    <property type="entry name" value="WH-like_DNA-bd_sf"/>
</dbReference>
<evidence type="ECO:0000259" key="1">
    <source>
        <dbReference type="PROSITE" id="PS50931"/>
    </source>
</evidence>
<dbReference type="Pfam" id="PF00126">
    <property type="entry name" value="HTH_1"/>
    <property type="match status" value="1"/>
</dbReference>
<feature type="domain" description="HTH lysR-type" evidence="1">
    <location>
        <begin position="5"/>
        <end position="39"/>
    </location>
</feature>
<dbReference type="Gene3D" id="1.10.10.10">
    <property type="entry name" value="Winged helix-like DNA-binding domain superfamily/Winged helix DNA-binding domain"/>
    <property type="match status" value="1"/>
</dbReference>
<dbReference type="EMBL" id="RJTJ01000005">
    <property type="protein sequence ID" value="RUM08021.1"/>
    <property type="molecule type" value="Genomic_DNA"/>
</dbReference>
<dbReference type="GO" id="GO:0003700">
    <property type="term" value="F:DNA-binding transcription factor activity"/>
    <property type="evidence" value="ECO:0007669"/>
    <property type="project" value="InterPro"/>
</dbReference>
<dbReference type="InterPro" id="IPR000847">
    <property type="entry name" value="LysR_HTH_N"/>
</dbReference>
<comment type="caution">
    <text evidence="2">The sequence shown here is derived from an EMBL/GenBank/DDBJ whole genome shotgun (WGS) entry which is preliminary data.</text>
</comment>
<organism evidence="2 3">
    <name type="scientific">Rhizobium chutanense</name>
    <dbReference type="NCBI Taxonomy" id="2035448"/>
    <lineage>
        <taxon>Bacteria</taxon>
        <taxon>Pseudomonadati</taxon>
        <taxon>Pseudomonadota</taxon>
        <taxon>Alphaproteobacteria</taxon>
        <taxon>Hyphomicrobiales</taxon>
        <taxon>Rhizobiaceae</taxon>
        <taxon>Rhizobium/Agrobacterium group</taxon>
        <taxon>Rhizobium</taxon>
    </lineage>
</organism>
<dbReference type="SUPFAM" id="SSF46785">
    <property type="entry name" value="Winged helix' DNA-binding domain"/>
    <property type="match status" value="1"/>
</dbReference>
<dbReference type="Proteomes" id="UP000278081">
    <property type="component" value="Unassembled WGS sequence"/>
</dbReference>
<dbReference type="InterPro" id="IPR036390">
    <property type="entry name" value="WH_DNA-bd_sf"/>
</dbReference>
<evidence type="ECO:0000313" key="2">
    <source>
        <dbReference type="EMBL" id="RUM08021.1"/>
    </source>
</evidence>
<name>A0A3S0QIP6_9HYPH</name>
<dbReference type="OrthoDB" id="9789529at2"/>
<reference evidence="2 3" key="1">
    <citation type="submission" date="2018-11" db="EMBL/GenBank/DDBJ databases">
        <title>Rhizobium chutanense sp. nov., isolated from root nodules of Phaseolus vulgaris in China.</title>
        <authorList>
            <person name="Huo Y."/>
        </authorList>
    </citation>
    <scope>NUCLEOTIDE SEQUENCE [LARGE SCALE GENOMIC DNA]</scope>
    <source>
        <strain evidence="2 3">C16</strain>
    </source>
</reference>
<gene>
    <name evidence="2" type="ORF">EFR84_06775</name>
</gene>
<protein>
    <submittedName>
        <fullName evidence="2">LysR family transcriptional regulator</fullName>
    </submittedName>
</protein>
<accession>A0A3S0QIP6</accession>
<dbReference type="RefSeq" id="WP_126908239.1">
    <property type="nucleotide sequence ID" value="NZ_ML133752.1"/>
</dbReference>
<sequence length="39" mass="4052">MSLPLDLDLPRTFVAVVESGHLSNAAPLAGRSQSAVSML</sequence>
<dbReference type="AlphaFoldDB" id="A0A3S0QIP6"/>
<proteinExistence type="predicted"/>
<evidence type="ECO:0000313" key="3">
    <source>
        <dbReference type="Proteomes" id="UP000278081"/>
    </source>
</evidence>
<dbReference type="PROSITE" id="PS50931">
    <property type="entry name" value="HTH_LYSR"/>
    <property type="match status" value="1"/>
</dbReference>